<dbReference type="AlphaFoldDB" id="A0A6J4S1T3"/>
<dbReference type="EMBL" id="CADCVZ010000001">
    <property type="protein sequence ID" value="CAA9487608.1"/>
    <property type="molecule type" value="Genomic_DNA"/>
</dbReference>
<keyword evidence="1" id="KW-0472">Membrane</keyword>
<keyword evidence="1" id="KW-1133">Transmembrane helix</keyword>
<dbReference type="RefSeq" id="WP_294171299.1">
    <property type="nucleotide sequence ID" value="NZ_CADCVZ010000001.1"/>
</dbReference>
<evidence type="ECO:0000313" key="2">
    <source>
        <dbReference type="EMBL" id="CAA9487608.1"/>
    </source>
</evidence>
<organism evidence="2">
    <name type="scientific">uncultured Sphingomonas sp</name>
    <dbReference type="NCBI Taxonomy" id="158754"/>
    <lineage>
        <taxon>Bacteria</taxon>
        <taxon>Pseudomonadati</taxon>
        <taxon>Pseudomonadota</taxon>
        <taxon>Alphaproteobacteria</taxon>
        <taxon>Sphingomonadales</taxon>
        <taxon>Sphingomonadaceae</taxon>
        <taxon>Sphingomonas</taxon>
        <taxon>environmental samples</taxon>
    </lineage>
</organism>
<reference evidence="2" key="1">
    <citation type="submission" date="2020-02" db="EMBL/GenBank/DDBJ databases">
        <authorList>
            <person name="Meier V. D."/>
        </authorList>
    </citation>
    <scope>NUCLEOTIDE SEQUENCE</scope>
    <source>
        <strain evidence="2">AVDCRST_MAG09</strain>
    </source>
</reference>
<keyword evidence="1" id="KW-0812">Transmembrane</keyword>
<name>A0A6J4S1T3_9SPHN</name>
<evidence type="ECO:0000256" key="1">
    <source>
        <dbReference type="SAM" id="Phobius"/>
    </source>
</evidence>
<protein>
    <submittedName>
        <fullName evidence="2">Uncharacterized protein</fullName>
    </submittedName>
</protein>
<accession>A0A6J4S1T3</accession>
<sequence>MPIFPRPSSPRVALADLRAFLGRRSREQAIGGALALVITLAIVVVFFLDASVNTAPPAQIIWVESYAPTRTDAEIIADQKERQAAKDAARKARQAEYQKLEKQFGIE</sequence>
<proteinExistence type="predicted"/>
<gene>
    <name evidence="2" type="ORF">AVDCRST_MAG09-626</name>
</gene>
<feature type="transmembrane region" description="Helical" evidence="1">
    <location>
        <begin position="29"/>
        <end position="48"/>
    </location>
</feature>